<dbReference type="SUPFAM" id="SSF49899">
    <property type="entry name" value="Concanavalin A-like lectins/glucanases"/>
    <property type="match status" value="1"/>
</dbReference>
<dbReference type="RefSeq" id="WP_076124905.1">
    <property type="nucleotide sequence ID" value="NZ_JALLFV010000007.1"/>
</dbReference>
<evidence type="ECO:0008006" key="3">
    <source>
        <dbReference type="Google" id="ProtNLM"/>
    </source>
</evidence>
<dbReference type="Proteomes" id="UP000187158">
    <property type="component" value="Unassembled WGS sequence"/>
</dbReference>
<dbReference type="InterPro" id="IPR013320">
    <property type="entry name" value="ConA-like_dom_sf"/>
</dbReference>
<reference evidence="1 2" key="1">
    <citation type="submission" date="2016-11" db="EMBL/GenBank/DDBJ databases">
        <title>Paenibacillus species isolates.</title>
        <authorList>
            <person name="Beno S.M."/>
        </authorList>
    </citation>
    <scope>NUCLEOTIDE SEQUENCE [LARGE SCALE GENOMIC DNA]</scope>
    <source>
        <strain evidence="1 2">FSL H7-0433</strain>
    </source>
</reference>
<gene>
    <name evidence="1" type="ORF">BSO21_13890</name>
</gene>
<name>A0ABX3GQB0_9BACL</name>
<proteinExistence type="predicted"/>
<sequence length="233" mass="26109">MNDKQNSNRVNHPCLKDKSNSNKFQSSGFGWSSTNWSGYTITGKKGAFNRIAGEWIVPYVKPTSKPSYSSAWIGIDGFKNSSLIQTGTGHEFVNGRARYYAWWEILPDVETVIPLPVSPGDHIKANITKVGRNKWTITLRNLSRNWIFRTLQRYTGPQTSGEWIMEAPEVDGSIAKLARVSPTCFYCCRINGKSPRLTLNMGGIMVQNNATIAVPSCPNHRGDSFTVKRTYPK</sequence>
<dbReference type="EMBL" id="MPVP01000076">
    <property type="protein sequence ID" value="OMD33859.1"/>
    <property type="molecule type" value="Genomic_DNA"/>
</dbReference>
<dbReference type="Gene3D" id="2.60.120.700">
    <property type="entry name" value="Peptidase G1"/>
    <property type="match status" value="1"/>
</dbReference>
<accession>A0ABX3GQB0</accession>
<organism evidence="1 2">
    <name type="scientific">Paenibacillus odorifer</name>
    <dbReference type="NCBI Taxonomy" id="189426"/>
    <lineage>
        <taxon>Bacteria</taxon>
        <taxon>Bacillati</taxon>
        <taxon>Bacillota</taxon>
        <taxon>Bacilli</taxon>
        <taxon>Bacillales</taxon>
        <taxon>Paenibacillaceae</taxon>
        <taxon>Paenibacillus</taxon>
    </lineage>
</organism>
<comment type="caution">
    <text evidence="1">The sequence shown here is derived from an EMBL/GenBank/DDBJ whole genome shotgun (WGS) entry which is preliminary data.</text>
</comment>
<dbReference type="PANTHER" id="PTHR37536">
    <property type="entry name" value="PUTATIVE (AFU_ORTHOLOGUE AFUA_3G02970)-RELATED"/>
    <property type="match status" value="1"/>
</dbReference>
<keyword evidence="2" id="KW-1185">Reference proteome</keyword>
<dbReference type="CDD" id="cd13426">
    <property type="entry name" value="Peptidase_G1"/>
    <property type="match status" value="1"/>
</dbReference>
<protein>
    <recommendedName>
        <fullName evidence="3">Peptidase A4 family protein</fullName>
    </recommendedName>
</protein>
<dbReference type="PANTHER" id="PTHR37536:SF1">
    <property type="entry name" value="ASPERGILLOPEPSIN, PUTAITVE (AFU_ORTHOLOGUE AFUA_7G01200)"/>
    <property type="match status" value="1"/>
</dbReference>
<dbReference type="Pfam" id="PF01828">
    <property type="entry name" value="Peptidase_A4"/>
    <property type="match status" value="1"/>
</dbReference>
<evidence type="ECO:0000313" key="1">
    <source>
        <dbReference type="EMBL" id="OMD33859.1"/>
    </source>
</evidence>
<dbReference type="InterPro" id="IPR000250">
    <property type="entry name" value="Peptidase_G1"/>
</dbReference>
<dbReference type="InterPro" id="IPR038656">
    <property type="entry name" value="Peptidase_G1_sf"/>
</dbReference>
<evidence type="ECO:0000313" key="2">
    <source>
        <dbReference type="Proteomes" id="UP000187158"/>
    </source>
</evidence>